<organism evidence="1 2">
    <name type="scientific">Peronosclerospora sorghi</name>
    <dbReference type="NCBI Taxonomy" id="230839"/>
    <lineage>
        <taxon>Eukaryota</taxon>
        <taxon>Sar</taxon>
        <taxon>Stramenopiles</taxon>
        <taxon>Oomycota</taxon>
        <taxon>Peronosporomycetes</taxon>
        <taxon>Peronosporales</taxon>
        <taxon>Peronosporaceae</taxon>
        <taxon>Peronosclerospora</taxon>
    </lineage>
</organism>
<evidence type="ECO:0000313" key="1">
    <source>
        <dbReference type="EMBL" id="KAI9918175.1"/>
    </source>
</evidence>
<accession>A0ACC0WH38</accession>
<keyword evidence="2" id="KW-1185">Reference proteome</keyword>
<evidence type="ECO:0000313" key="2">
    <source>
        <dbReference type="Proteomes" id="UP001163321"/>
    </source>
</evidence>
<protein>
    <submittedName>
        <fullName evidence="1">Uncharacterized protein</fullName>
    </submittedName>
</protein>
<gene>
    <name evidence="1" type="ORF">PsorP6_012763</name>
</gene>
<proteinExistence type="predicted"/>
<sequence>MNNSRGVAERLTGKLSEGNSGKNEKPYVKQISTVKQGPHGLDDEHATNFGPKDSRATNQRIKLTVHRN</sequence>
<reference evidence="1 2" key="1">
    <citation type="journal article" date="2022" name="bioRxiv">
        <title>The genome of the oomycete Peronosclerospora sorghi, a cosmopolitan pathogen of maize and sorghum, is inflated with dispersed pseudogenes.</title>
        <authorList>
            <person name="Fletcher K."/>
            <person name="Martin F."/>
            <person name="Isakeit T."/>
            <person name="Cavanaugh K."/>
            <person name="Magill C."/>
            <person name="Michelmore R."/>
        </authorList>
    </citation>
    <scope>NUCLEOTIDE SEQUENCE [LARGE SCALE GENOMIC DNA]</scope>
    <source>
        <strain evidence="1">P6</strain>
    </source>
</reference>
<name>A0ACC0WH38_9STRA</name>
<comment type="caution">
    <text evidence="1">The sequence shown here is derived from an EMBL/GenBank/DDBJ whole genome shotgun (WGS) entry which is preliminary data.</text>
</comment>
<dbReference type="Proteomes" id="UP001163321">
    <property type="component" value="Chromosome 13"/>
</dbReference>
<dbReference type="EMBL" id="CM047592">
    <property type="protein sequence ID" value="KAI9918175.1"/>
    <property type="molecule type" value="Genomic_DNA"/>
</dbReference>